<dbReference type="PROSITE" id="PS00028">
    <property type="entry name" value="ZINC_FINGER_C2H2_1"/>
    <property type="match status" value="1"/>
</dbReference>
<keyword evidence="10" id="KW-1185">Reference proteome</keyword>
<comment type="subcellular location">
    <subcellularLocation>
        <location evidence="1">Nucleus</location>
    </subcellularLocation>
</comment>
<dbReference type="GO" id="GO:0005634">
    <property type="term" value="C:nucleus"/>
    <property type="evidence" value="ECO:0007669"/>
    <property type="project" value="UniProtKB-SubCell"/>
</dbReference>
<comment type="caution">
    <text evidence="9">The sequence shown here is derived from an EMBL/GenBank/DDBJ whole genome shotgun (WGS) entry which is preliminary data.</text>
</comment>
<dbReference type="Pfam" id="PF12171">
    <property type="entry name" value="zf-C2H2_jaz"/>
    <property type="match status" value="1"/>
</dbReference>
<evidence type="ECO:0000256" key="6">
    <source>
        <dbReference type="ARBA" id="ARBA00023242"/>
    </source>
</evidence>
<organism evidence="9 10">
    <name type="scientific">Botryosphaeria dothidea</name>
    <dbReference type="NCBI Taxonomy" id="55169"/>
    <lineage>
        <taxon>Eukaryota</taxon>
        <taxon>Fungi</taxon>
        <taxon>Dikarya</taxon>
        <taxon>Ascomycota</taxon>
        <taxon>Pezizomycotina</taxon>
        <taxon>Dothideomycetes</taxon>
        <taxon>Dothideomycetes incertae sedis</taxon>
        <taxon>Botryosphaeriales</taxon>
        <taxon>Botryosphaeriaceae</taxon>
        <taxon>Botryosphaeria</taxon>
    </lineage>
</organism>
<dbReference type="PROSITE" id="PS50157">
    <property type="entry name" value="ZINC_FINGER_C2H2_2"/>
    <property type="match status" value="2"/>
</dbReference>
<evidence type="ECO:0000256" key="5">
    <source>
        <dbReference type="ARBA" id="ARBA00022833"/>
    </source>
</evidence>
<evidence type="ECO:0000313" key="10">
    <source>
        <dbReference type="Proteomes" id="UP000572817"/>
    </source>
</evidence>
<evidence type="ECO:0000256" key="1">
    <source>
        <dbReference type="ARBA" id="ARBA00004123"/>
    </source>
</evidence>
<keyword evidence="3" id="KW-0677">Repeat</keyword>
<dbReference type="InterPro" id="IPR050888">
    <property type="entry name" value="ZnF_C2H2-type_TF"/>
</dbReference>
<dbReference type="OrthoDB" id="6077919at2759"/>
<dbReference type="Pfam" id="PF00096">
    <property type="entry name" value="zf-C2H2"/>
    <property type="match status" value="1"/>
</dbReference>
<gene>
    <name evidence="9" type="ORF">GTA08_BOTSDO00738</name>
</gene>
<proteinExistence type="predicted"/>
<keyword evidence="4 7" id="KW-0863">Zinc-finger</keyword>
<keyword evidence="6" id="KW-0539">Nucleus</keyword>
<keyword evidence="2" id="KW-0479">Metal-binding</keyword>
<sequence>MPSYKWDECSRRFATERARNQHMDALDHWIWRYDFRTAEDRDDHQEDEGHYSHLHCSDCDRYFQNENNLRQHRNSRVYRGATVACPFCSACFTTASGVSHHLESSACPKAHNLDRATIHRIVRQRDPNGIITERLLEWHENDRHAQWDPESAWDGYGYECYICHKLFSKAHGLRKHINSPAHQAPLYHCPNKNGNCNGRQFPTLAALFNHWESESCNFVKFNAVQKNVKGFLTGGSQRLIAF</sequence>
<accession>A0A8H4J7J7</accession>
<dbReference type="SMART" id="SM00355">
    <property type="entry name" value="ZnF_C2H2"/>
    <property type="match status" value="4"/>
</dbReference>
<evidence type="ECO:0000259" key="8">
    <source>
        <dbReference type="PROSITE" id="PS50157"/>
    </source>
</evidence>
<feature type="domain" description="C2H2-type" evidence="8">
    <location>
        <begin position="158"/>
        <end position="182"/>
    </location>
</feature>
<name>A0A8H4J7J7_9PEZI</name>
<keyword evidence="5" id="KW-0862">Zinc</keyword>
<dbReference type="AlphaFoldDB" id="A0A8H4J7J7"/>
<evidence type="ECO:0000256" key="7">
    <source>
        <dbReference type="PROSITE-ProRule" id="PRU00042"/>
    </source>
</evidence>
<reference evidence="9" key="1">
    <citation type="submission" date="2020-04" db="EMBL/GenBank/DDBJ databases">
        <title>Genome Assembly and Annotation of Botryosphaeria dothidea sdau 11-99, a Latent Pathogen of Apple Fruit Ring Rot in China.</title>
        <authorList>
            <person name="Yu C."/>
            <person name="Diao Y."/>
            <person name="Lu Q."/>
            <person name="Zhao J."/>
            <person name="Cui S."/>
            <person name="Peng C."/>
            <person name="He B."/>
            <person name="Liu H."/>
        </authorList>
    </citation>
    <scope>NUCLEOTIDE SEQUENCE [LARGE SCALE GENOMIC DNA]</scope>
    <source>
        <strain evidence="9">Sdau11-99</strain>
    </source>
</reference>
<dbReference type="PANTHER" id="PTHR24406">
    <property type="entry name" value="TRANSCRIPTIONAL REPRESSOR CTCFL-RELATED"/>
    <property type="match status" value="1"/>
</dbReference>
<evidence type="ECO:0000256" key="4">
    <source>
        <dbReference type="ARBA" id="ARBA00022771"/>
    </source>
</evidence>
<dbReference type="InterPro" id="IPR036236">
    <property type="entry name" value="Znf_C2H2_sf"/>
</dbReference>
<dbReference type="Proteomes" id="UP000572817">
    <property type="component" value="Unassembled WGS sequence"/>
</dbReference>
<evidence type="ECO:0000256" key="2">
    <source>
        <dbReference type="ARBA" id="ARBA00022723"/>
    </source>
</evidence>
<evidence type="ECO:0000256" key="3">
    <source>
        <dbReference type="ARBA" id="ARBA00022737"/>
    </source>
</evidence>
<dbReference type="InterPro" id="IPR022755">
    <property type="entry name" value="Znf_C2H2_jaz"/>
</dbReference>
<dbReference type="EMBL" id="WWBZ02000001">
    <property type="protein sequence ID" value="KAF4313463.1"/>
    <property type="molecule type" value="Genomic_DNA"/>
</dbReference>
<dbReference type="InterPro" id="IPR013087">
    <property type="entry name" value="Znf_C2H2_type"/>
</dbReference>
<feature type="domain" description="C2H2-type" evidence="8">
    <location>
        <begin position="54"/>
        <end position="83"/>
    </location>
</feature>
<evidence type="ECO:0000313" key="9">
    <source>
        <dbReference type="EMBL" id="KAF4313463.1"/>
    </source>
</evidence>
<dbReference type="Gene3D" id="3.30.160.60">
    <property type="entry name" value="Classic Zinc Finger"/>
    <property type="match status" value="2"/>
</dbReference>
<dbReference type="SUPFAM" id="SSF57667">
    <property type="entry name" value="beta-beta-alpha zinc fingers"/>
    <property type="match status" value="2"/>
</dbReference>
<dbReference type="GO" id="GO:0008270">
    <property type="term" value="F:zinc ion binding"/>
    <property type="evidence" value="ECO:0007669"/>
    <property type="project" value="UniProtKB-KW"/>
</dbReference>
<protein>
    <submittedName>
        <fullName evidence="9">Zinc finger C2H2-type protein</fullName>
    </submittedName>
</protein>